<sequence>MKIHHLQTASFCPHGGALLHDRGLFGGQAHMLCHSLLVETNNGLVLVDTGFGTEDLIAPKERLGAAFLALINPNFDPSLTAVRQIEALGFKASDVRHIIPTHLDLDHAGGMPDFPKAKVHIYEDEYLAAMNPATLGEKQRYRQVHWSHGADWQRYTLEGETWFGFPAVRSLTGAGDDEILLIPVTGHTRGHTAIAVKSGDNWLLHCGDAYFHKGQLDLEHEHCPIGLEVFQRLMAVDDEARVENVQRLRNLKLHRGHEVELFSAHDRDEFERLAARKAVSTGSPQAS</sequence>
<gene>
    <name evidence="6" type="ordered locus">Turpa_0374</name>
</gene>
<dbReference type="GO" id="GO:0016787">
    <property type="term" value="F:hydrolase activity"/>
    <property type="evidence" value="ECO:0007669"/>
    <property type="project" value="UniProtKB-KW"/>
</dbReference>
<dbReference type="PANTHER" id="PTHR42978">
    <property type="entry name" value="QUORUM-QUENCHING LACTONASE YTNP-RELATED-RELATED"/>
    <property type="match status" value="1"/>
</dbReference>
<accession>I4B173</accession>
<evidence type="ECO:0000256" key="2">
    <source>
        <dbReference type="ARBA" id="ARBA00022723"/>
    </source>
</evidence>
<dbReference type="Proteomes" id="UP000006048">
    <property type="component" value="Chromosome"/>
</dbReference>
<keyword evidence="4" id="KW-0862">Zinc</keyword>
<organism evidence="6 7">
    <name type="scientific">Turneriella parva (strain ATCC BAA-1111 / DSM 21527 / NCTC 11395 / H)</name>
    <name type="common">Leptospira parva</name>
    <dbReference type="NCBI Taxonomy" id="869212"/>
    <lineage>
        <taxon>Bacteria</taxon>
        <taxon>Pseudomonadati</taxon>
        <taxon>Spirochaetota</taxon>
        <taxon>Spirochaetia</taxon>
        <taxon>Leptospirales</taxon>
        <taxon>Leptospiraceae</taxon>
        <taxon>Turneriella</taxon>
    </lineage>
</organism>
<dbReference type="RefSeq" id="WP_014801550.1">
    <property type="nucleotide sequence ID" value="NC_018020.1"/>
</dbReference>
<dbReference type="Pfam" id="PF00753">
    <property type="entry name" value="Lactamase_B"/>
    <property type="match status" value="1"/>
</dbReference>
<dbReference type="HOGENOM" id="CLU_030571_3_0_12"/>
<dbReference type="InterPro" id="IPR036866">
    <property type="entry name" value="RibonucZ/Hydroxyglut_hydro"/>
</dbReference>
<feature type="domain" description="Metallo-beta-lactamase" evidence="5">
    <location>
        <begin position="32"/>
        <end position="257"/>
    </location>
</feature>
<comment type="similarity">
    <text evidence="1">Belongs to the metallo-beta-lactamase superfamily.</text>
</comment>
<dbReference type="KEGG" id="tpx:Turpa_0374"/>
<evidence type="ECO:0000313" key="7">
    <source>
        <dbReference type="Proteomes" id="UP000006048"/>
    </source>
</evidence>
<evidence type="ECO:0000256" key="4">
    <source>
        <dbReference type="ARBA" id="ARBA00022833"/>
    </source>
</evidence>
<evidence type="ECO:0000256" key="1">
    <source>
        <dbReference type="ARBA" id="ARBA00007749"/>
    </source>
</evidence>
<evidence type="ECO:0000256" key="3">
    <source>
        <dbReference type="ARBA" id="ARBA00022801"/>
    </source>
</evidence>
<dbReference type="PANTHER" id="PTHR42978:SF3">
    <property type="entry name" value="BLR3078 PROTEIN"/>
    <property type="match status" value="1"/>
</dbReference>
<dbReference type="OrthoDB" id="9802897at2"/>
<proteinExistence type="inferred from homology"/>
<dbReference type="STRING" id="869212.Turpa_0374"/>
<keyword evidence="3" id="KW-0378">Hydrolase</keyword>
<protein>
    <submittedName>
        <fullName evidence="6">Beta-lactamase domain protein</fullName>
    </submittedName>
</protein>
<evidence type="ECO:0000313" key="6">
    <source>
        <dbReference type="EMBL" id="AFM11030.1"/>
    </source>
</evidence>
<keyword evidence="2" id="KW-0479">Metal-binding</keyword>
<dbReference type="GO" id="GO:0046872">
    <property type="term" value="F:metal ion binding"/>
    <property type="evidence" value="ECO:0007669"/>
    <property type="project" value="UniProtKB-KW"/>
</dbReference>
<dbReference type="SMART" id="SM00849">
    <property type="entry name" value="Lactamase_B"/>
    <property type="match status" value="1"/>
</dbReference>
<keyword evidence="7" id="KW-1185">Reference proteome</keyword>
<evidence type="ECO:0000259" key="5">
    <source>
        <dbReference type="SMART" id="SM00849"/>
    </source>
</evidence>
<dbReference type="InterPro" id="IPR001279">
    <property type="entry name" value="Metallo-B-lactamas"/>
</dbReference>
<dbReference type="AlphaFoldDB" id="I4B173"/>
<name>I4B173_TURPD</name>
<dbReference type="InterPro" id="IPR051013">
    <property type="entry name" value="MBL_superfamily_lactonases"/>
</dbReference>
<dbReference type="Gene3D" id="3.60.15.10">
    <property type="entry name" value="Ribonuclease Z/Hydroxyacylglutathione hydrolase-like"/>
    <property type="match status" value="1"/>
</dbReference>
<dbReference type="PATRIC" id="fig|869212.3.peg.343"/>
<dbReference type="CDD" id="cd07742">
    <property type="entry name" value="metallo-hydrolase-like_MBL-fold"/>
    <property type="match status" value="1"/>
</dbReference>
<dbReference type="SUPFAM" id="SSF56281">
    <property type="entry name" value="Metallo-hydrolase/oxidoreductase"/>
    <property type="match status" value="1"/>
</dbReference>
<reference evidence="6 7" key="1">
    <citation type="submission" date="2012-06" db="EMBL/GenBank/DDBJ databases">
        <title>The complete chromosome of genome of Turneriella parva DSM 21527.</title>
        <authorList>
            <consortium name="US DOE Joint Genome Institute (JGI-PGF)"/>
            <person name="Lucas S."/>
            <person name="Han J."/>
            <person name="Lapidus A."/>
            <person name="Bruce D."/>
            <person name="Goodwin L."/>
            <person name="Pitluck S."/>
            <person name="Peters L."/>
            <person name="Kyrpides N."/>
            <person name="Mavromatis K."/>
            <person name="Ivanova N."/>
            <person name="Mikhailova N."/>
            <person name="Chertkov O."/>
            <person name="Detter J.C."/>
            <person name="Tapia R."/>
            <person name="Han C."/>
            <person name="Land M."/>
            <person name="Hauser L."/>
            <person name="Markowitz V."/>
            <person name="Cheng J.-F."/>
            <person name="Hugenholtz P."/>
            <person name="Woyke T."/>
            <person name="Wu D."/>
            <person name="Gronow S."/>
            <person name="Wellnitz S."/>
            <person name="Brambilla E."/>
            <person name="Klenk H.-P."/>
            <person name="Eisen J.A."/>
        </authorList>
    </citation>
    <scope>NUCLEOTIDE SEQUENCE [LARGE SCALE GENOMIC DNA]</scope>
    <source>
        <strain evidence="7">ATCC BAA-1111 / DSM 21527 / NCTC 11395 / H</strain>
    </source>
</reference>
<dbReference type="EMBL" id="CP002959">
    <property type="protein sequence ID" value="AFM11030.1"/>
    <property type="molecule type" value="Genomic_DNA"/>
</dbReference>